<sequence length="116" mass="12848">MCQHRLLPKNGTCPNMPNTRCRRRDDAIFDDATTSITTRCLAVMTKSSSSSPKMEHAQTCPTPDVVAVMTQSLMTQQPASPPDVYSIALMTKSSSTGQISHDKIYDRPMIKLQESE</sequence>
<dbReference type="EMBL" id="GL733732">
    <property type="protein sequence ID" value="EFX62236.1"/>
    <property type="molecule type" value="Genomic_DNA"/>
</dbReference>
<evidence type="ECO:0000313" key="2">
    <source>
        <dbReference type="EMBL" id="EFX62236.1"/>
    </source>
</evidence>
<evidence type="ECO:0000313" key="3">
    <source>
        <dbReference type="Proteomes" id="UP000000305"/>
    </source>
</evidence>
<protein>
    <submittedName>
        <fullName evidence="2">Uncharacterized protein</fullName>
    </submittedName>
</protein>
<dbReference type="EMBL" id="GL733865">
    <property type="protein sequence ID" value="EFX62055.1"/>
    <property type="molecule type" value="Genomic_DNA"/>
</dbReference>
<reference evidence="2 3" key="1">
    <citation type="journal article" date="2011" name="Science">
        <title>The ecoresponsive genome of Daphnia pulex.</title>
        <authorList>
            <person name="Colbourne J.K."/>
            <person name="Pfrender M.E."/>
            <person name="Gilbert D."/>
            <person name="Thomas W.K."/>
            <person name="Tucker A."/>
            <person name="Oakley T.H."/>
            <person name="Tokishita S."/>
            <person name="Aerts A."/>
            <person name="Arnold G.J."/>
            <person name="Basu M.K."/>
            <person name="Bauer D.J."/>
            <person name="Caceres C.E."/>
            <person name="Carmel L."/>
            <person name="Casola C."/>
            <person name="Choi J.H."/>
            <person name="Detter J.C."/>
            <person name="Dong Q."/>
            <person name="Dusheyko S."/>
            <person name="Eads B.D."/>
            <person name="Frohlich T."/>
            <person name="Geiler-Samerotte K.A."/>
            <person name="Gerlach D."/>
            <person name="Hatcher P."/>
            <person name="Jogdeo S."/>
            <person name="Krijgsveld J."/>
            <person name="Kriventseva E.V."/>
            <person name="Kultz D."/>
            <person name="Laforsch C."/>
            <person name="Lindquist E."/>
            <person name="Lopez J."/>
            <person name="Manak J.R."/>
            <person name="Muller J."/>
            <person name="Pangilinan J."/>
            <person name="Patwardhan R.P."/>
            <person name="Pitluck S."/>
            <person name="Pritham E.J."/>
            <person name="Rechtsteiner A."/>
            <person name="Rho M."/>
            <person name="Rogozin I.B."/>
            <person name="Sakarya O."/>
            <person name="Salamov A."/>
            <person name="Schaack S."/>
            <person name="Shapiro H."/>
            <person name="Shiga Y."/>
            <person name="Skalitzky C."/>
            <person name="Smith Z."/>
            <person name="Souvorov A."/>
            <person name="Sung W."/>
            <person name="Tang Z."/>
            <person name="Tsuchiya D."/>
            <person name="Tu H."/>
            <person name="Vos H."/>
            <person name="Wang M."/>
            <person name="Wolf Y.I."/>
            <person name="Yamagata H."/>
            <person name="Yamada T."/>
            <person name="Ye Y."/>
            <person name="Shaw J.R."/>
            <person name="Andrews J."/>
            <person name="Crease T.J."/>
            <person name="Tang H."/>
            <person name="Lucas S.M."/>
            <person name="Robertson H.M."/>
            <person name="Bork P."/>
            <person name="Koonin E.V."/>
            <person name="Zdobnov E.M."/>
            <person name="Grigoriev I.V."/>
            <person name="Lynch M."/>
            <person name="Boore J.L."/>
        </authorList>
    </citation>
    <scope>NUCLEOTIDE SEQUENCE [LARGE SCALE GENOMIC DNA]</scope>
</reference>
<proteinExistence type="predicted"/>
<dbReference type="KEGG" id="dpx:DAPPUDRAFT_120582"/>
<dbReference type="KEGG" id="dpx:DAPPUDRAFT_120403"/>
<dbReference type="HOGENOM" id="CLU_2099294_0_0_1"/>
<name>E9I194_DAPPU</name>
<accession>E9I194</accession>
<organism evidence="2 3">
    <name type="scientific">Daphnia pulex</name>
    <name type="common">Water flea</name>
    <dbReference type="NCBI Taxonomy" id="6669"/>
    <lineage>
        <taxon>Eukaryota</taxon>
        <taxon>Metazoa</taxon>
        <taxon>Ecdysozoa</taxon>
        <taxon>Arthropoda</taxon>
        <taxon>Crustacea</taxon>
        <taxon>Branchiopoda</taxon>
        <taxon>Diplostraca</taxon>
        <taxon>Cladocera</taxon>
        <taxon>Anomopoda</taxon>
        <taxon>Daphniidae</taxon>
        <taxon>Daphnia</taxon>
    </lineage>
</organism>
<evidence type="ECO:0000313" key="1">
    <source>
        <dbReference type="EMBL" id="EFX62055.1"/>
    </source>
</evidence>
<keyword evidence="3" id="KW-1185">Reference proteome</keyword>
<dbReference type="Proteomes" id="UP000000305">
    <property type="component" value="Unassembled WGS sequence"/>
</dbReference>
<gene>
    <name evidence="2" type="ORF">DAPPUDRAFT_120403</name>
    <name evidence="1" type="ORF">DAPPUDRAFT_120582</name>
</gene>
<dbReference type="AlphaFoldDB" id="E9I194"/>